<keyword evidence="10" id="KW-1185">Reference proteome</keyword>
<feature type="transmembrane region" description="Helical" evidence="7">
    <location>
        <begin position="110"/>
        <end position="129"/>
    </location>
</feature>
<dbReference type="PANTHER" id="PTHR30151:SF0">
    <property type="entry name" value="ABC TRANSPORTER PERMEASE PROTEIN MJ0413-RELATED"/>
    <property type="match status" value="1"/>
</dbReference>
<dbReference type="GO" id="GO:0055085">
    <property type="term" value="P:transmembrane transport"/>
    <property type="evidence" value="ECO:0007669"/>
    <property type="project" value="InterPro"/>
</dbReference>
<dbReference type="InterPro" id="IPR000515">
    <property type="entry name" value="MetI-like"/>
</dbReference>
<gene>
    <name evidence="9" type="ORF">N825_24515</name>
</gene>
<reference evidence="9 10" key="1">
    <citation type="submission" date="2013-08" db="EMBL/GenBank/DDBJ databases">
        <title>The genome sequence of Skermanella stibiiresistens.</title>
        <authorList>
            <person name="Zhu W."/>
            <person name="Wang G."/>
        </authorList>
    </citation>
    <scope>NUCLEOTIDE SEQUENCE [LARGE SCALE GENOMIC DNA]</scope>
    <source>
        <strain evidence="9 10">SB22</strain>
    </source>
</reference>
<keyword evidence="4 7" id="KW-0812">Transmembrane</keyword>
<dbReference type="STRING" id="1385369.N825_24515"/>
<evidence type="ECO:0000256" key="6">
    <source>
        <dbReference type="ARBA" id="ARBA00023136"/>
    </source>
</evidence>
<keyword evidence="2 7" id="KW-0813">Transport</keyword>
<proteinExistence type="inferred from homology"/>
<keyword evidence="3" id="KW-1003">Cell membrane</keyword>
<feature type="transmembrane region" description="Helical" evidence="7">
    <location>
        <begin position="83"/>
        <end position="104"/>
    </location>
</feature>
<dbReference type="PANTHER" id="PTHR30151">
    <property type="entry name" value="ALKANE SULFONATE ABC TRANSPORTER-RELATED, MEMBRANE SUBUNIT"/>
    <property type="match status" value="1"/>
</dbReference>
<name>W9H655_9PROT</name>
<dbReference type="SUPFAM" id="SSF161098">
    <property type="entry name" value="MetI-like"/>
    <property type="match status" value="1"/>
</dbReference>
<evidence type="ECO:0000256" key="4">
    <source>
        <dbReference type="ARBA" id="ARBA00022692"/>
    </source>
</evidence>
<comment type="similarity">
    <text evidence="7">Belongs to the binding-protein-dependent transport system permease family.</text>
</comment>
<feature type="transmembrane region" description="Helical" evidence="7">
    <location>
        <begin position="205"/>
        <end position="227"/>
    </location>
</feature>
<dbReference type="CDD" id="cd06261">
    <property type="entry name" value="TM_PBP2"/>
    <property type="match status" value="1"/>
</dbReference>
<dbReference type="Pfam" id="PF00528">
    <property type="entry name" value="BPD_transp_1"/>
    <property type="match status" value="1"/>
</dbReference>
<feature type="transmembrane region" description="Helical" evidence="7">
    <location>
        <begin position="50"/>
        <end position="71"/>
    </location>
</feature>
<protein>
    <submittedName>
        <fullName evidence="9">Nitrate ABC transporter permease</fullName>
    </submittedName>
</protein>
<dbReference type="InterPro" id="IPR035906">
    <property type="entry name" value="MetI-like_sf"/>
</dbReference>
<dbReference type="PROSITE" id="PS50928">
    <property type="entry name" value="ABC_TM1"/>
    <property type="match status" value="1"/>
</dbReference>
<evidence type="ECO:0000313" key="10">
    <source>
        <dbReference type="Proteomes" id="UP000019486"/>
    </source>
</evidence>
<evidence type="ECO:0000313" key="9">
    <source>
        <dbReference type="EMBL" id="EWY41705.1"/>
    </source>
</evidence>
<dbReference type="Proteomes" id="UP000019486">
    <property type="component" value="Unassembled WGS sequence"/>
</dbReference>
<keyword evidence="5 7" id="KW-1133">Transmembrane helix</keyword>
<feature type="domain" description="ABC transmembrane type-1" evidence="8">
    <location>
        <begin position="44"/>
        <end position="224"/>
    </location>
</feature>
<evidence type="ECO:0000259" key="8">
    <source>
        <dbReference type="PROSITE" id="PS50928"/>
    </source>
</evidence>
<dbReference type="GO" id="GO:0005886">
    <property type="term" value="C:plasma membrane"/>
    <property type="evidence" value="ECO:0007669"/>
    <property type="project" value="UniProtKB-SubCell"/>
</dbReference>
<organism evidence="9 10">
    <name type="scientific">Skermanella stibiiresistens SB22</name>
    <dbReference type="NCBI Taxonomy" id="1385369"/>
    <lineage>
        <taxon>Bacteria</taxon>
        <taxon>Pseudomonadati</taxon>
        <taxon>Pseudomonadota</taxon>
        <taxon>Alphaproteobacteria</taxon>
        <taxon>Rhodospirillales</taxon>
        <taxon>Azospirillaceae</taxon>
        <taxon>Skermanella</taxon>
    </lineage>
</organism>
<keyword evidence="6 7" id="KW-0472">Membrane</keyword>
<comment type="caution">
    <text evidence="9">The sequence shown here is derived from an EMBL/GenBank/DDBJ whole genome shotgun (WGS) entry which is preliminary data.</text>
</comment>
<sequence>MIALLLVLWQALAWMVGDVAMRTPLQTMTFTANLLTSPSFWPHLAETGRAFGLALLLAVVIGLAIGFLLGINRFASDVLEPVLVALYSIPKITLYPILLLMFGLGVAAKVAFGTIHGVIPIALFTLAAVRNVRPVFVKTGRVMGLGTGRMISGILLPAAMPEIFTGLRVGFSLTLIGTLLGEMFASQRGLGFMLMNAIGLHNVDVIMALTFLLVLFAGSASGLLLFLNRRLYQRA</sequence>
<feature type="transmembrane region" description="Helical" evidence="7">
    <location>
        <begin position="166"/>
        <end position="185"/>
    </location>
</feature>
<evidence type="ECO:0000256" key="1">
    <source>
        <dbReference type="ARBA" id="ARBA00004651"/>
    </source>
</evidence>
<dbReference type="EMBL" id="AVFL01000003">
    <property type="protein sequence ID" value="EWY41705.1"/>
    <property type="molecule type" value="Genomic_DNA"/>
</dbReference>
<dbReference type="AlphaFoldDB" id="W9H655"/>
<evidence type="ECO:0000256" key="2">
    <source>
        <dbReference type="ARBA" id="ARBA00022448"/>
    </source>
</evidence>
<evidence type="ECO:0000256" key="7">
    <source>
        <dbReference type="RuleBase" id="RU363032"/>
    </source>
</evidence>
<evidence type="ECO:0000256" key="5">
    <source>
        <dbReference type="ARBA" id="ARBA00022989"/>
    </source>
</evidence>
<accession>W9H655</accession>
<comment type="subcellular location">
    <subcellularLocation>
        <location evidence="1 7">Cell membrane</location>
        <topology evidence="1 7">Multi-pass membrane protein</topology>
    </subcellularLocation>
</comment>
<evidence type="ECO:0000256" key="3">
    <source>
        <dbReference type="ARBA" id="ARBA00022475"/>
    </source>
</evidence>
<dbReference type="Gene3D" id="1.10.3720.10">
    <property type="entry name" value="MetI-like"/>
    <property type="match status" value="1"/>
</dbReference>